<protein>
    <submittedName>
        <fullName evidence="2">DUF417 family protein</fullName>
    </submittedName>
</protein>
<dbReference type="AlphaFoldDB" id="A0AAP4WZV3"/>
<feature type="transmembrane region" description="Helical" evidence="1">
    <location>
        <begin position="54"/>
        <end position="81"/>
    </location>
</feature>
<accession>A0AAP4WZV3</accession>
<dbReference type="PANTHER" id="PTHR40106">
    <property type="entry name" value="INNER MEMBRANE PROTEIN RCLC"/>
    <property type="match status" value="1"/>
</dbReference>
<dbReference type="GO" id="GO:0005886">
    <property type="term" value="C:plasma membrane"/>
    <property type="evidence" value="ECO:0007669"/>
    <property type="project" value="TreeGrafter"/>
</dbReference>
<name>A0AAP4WZV3_9GAMM</name>
<feature type="transmembrane region" description="Helical" evidence="1">
    <location>
        <begin position="120"/>
        <end position="141"/>
    </location>
</feature>
<dbReference type="InterPro" id="IPR016865">
    <property type="entry name" value="RclC"/>
</dbReference>
<dbReference type="Pfam" id="PF04224">
    <property type="entry name" value="DUF417"/>
    <property type="match status" value="1"/>
</dbReference>
<reference evidence="2" key="1">
    <citation type="submission" date="2023-07" db="EMBL/GenBank/DDBJ databases">
        <title>Genome content predicts the carbon catabolic preferences of heterotrophic bacteria.</title>
        <authorList>
            <person name="Gralka M."/>
        </authorList>
    </citation>
    <scope>NUCLEOTIDE SEQUENCE</scope>
    <source>
        <strain evidence="2">C2R13</strain>
    </source>
</reference>
<feature type="transmembrane region" description="Helical" evidence="1">
    <location>
        <begin position="88"/>
        <end position="108"/>
    </location>
</feature>
<organism evidence="2 3">
    <name type="scientific">Cobetia amphilecti</name>
    <dbReference type="NCBI Taxonomy" id="1055104"/>
    <lineage>
        <taxon>Bacteria</taxon>
        <taxon>Pseudomonadati</taxon>
        <taxon>Pseudomonadota</taxon>
        <taxon>Gammaproteobacteria</taxon>
        <taxon>Oceanospirillales</taxon>
        <taxon>Halomonadaceae</taxon>
        <taxon>Cobetia</taxon>
    </lineage>
</organism>
<dbReference type="RefSeq" id="WP_303593032.1">
    <property type="nucleotide sequence ID" value="NZ_JAUORK010000004.1"/>
</dbReference>
<comment type="caution">
    <text evidence="2">The sequence shown here is derived from an EMBL/GenBank/DDBJ whole genome shotgun (WGS) entry which is preliminary data.</text>
</comment>
<evidence type="ECO:0000313" key="3">
    <source>
        <dbReference type="Proteomes" id="UP001170481"/>
    </source>
</evidence>
<dbReference type="PANTHER" id="PTHR40106:SF1">
    <property type="entry name" value="INNER MEMBRANE PROTEIN RCLC"/>
    <property type="match status" value="1"/>
</dbReference>
<dbReference type="PIRSF" id="PIRSF028065">
    <property type="entry name" value="UCP028065"/>
    <property type="match status" value="1"/>
</dbReference>
<sequence>MQGNHQGIKQGSIGYYVGVFGVALLLLWLGVYKFTPTEADLIQPLVENHFAMGWLYDVISVQAVSNLVGLSEILVAIGILIGLKYRKVAFYSGLAASAIFLTTLSFLFTTPSVWKVTDGVLIANFFLVKDILFLAISISMIERNAPEKR</sequence>
<evidence type="ECO:0000313" key="2">
    <source>
        <dbReference type="EMBL" id="MDO6671376.1"/>
    </source>
</evidence>
<proteinExistence type="predicted"/>
<dbReference type="InterPro" id="IPR007339">
    <property type="entry name" value="RclC-like"/>
</dbReference>
<keyword evidence="1" id="KW-0472">Membrane</keyword>
<keyword evidence="1" id="KW-0812">Transmembrane</keyword>
<evidence type="ECO:0000256" key="1">
    <source>
        <dbReference type="SAM" id="Phobius"/>
    </source>
</evidence>
<gene>
    <name evidence="2" type="ORF">Q4535_04515</name>
</gene>
<keyword evidence="1" id="KW-1133">Transmembrane helix</keyword>
<dbReference type="EMBL" id="JAUORK010000004">
    <property type="protein sequence ID" value="MDO6671376.1"/>
    <property type="molecule type" value="Genomic_DNA"/>
</dbReference>
<dbReference type="Proteomes" id="UP001170481">
    <property type="component" value="Unassembled WGS sequence"/>
</dbReference>
<dbReference type="GO" id="GO:1901530">
    <property type="term" value="P:response to hypochlorite"/>
    <property type="evidence" value="ECO:0007669"/>
    <property type="project" value="TreeGrafter"/>
</dbReference>
<feature type="transmembrane region" description="Helical" evidence="1">
    <location>
        <begin position="12"/>
        <end position="34"/>
    </location>
</feature>